<comment type="caution">
    <text evidence="1">The sequence shown here is derived from an EMBL/GenBank/DDBJ whole genome shotgun (WGS) entry which is preliminary data.</text>
</comment>
<proteinExistence type="predicted"/>
<name>A0A964RSK4_9CLOT</name>
<evidence type="ECO:0000313" key="2">
    <source>
        <dbReference type="Proteomes" id="UP000656077"/>
    </source>
</evidence>
<dbReference type="RefSeq" id="WP_160361536.1">
    <property type="nucleotide sequence ID" value="NZ_WSRQ01000091.1"/>
</dbReference>
<sequence>MFIRLFIRITDHDRALKISKNVVSNIPSELVKNINFKVEPYWKFDDTSVAEIRLDTFKELDDNVKNEFLNSVSNNWMFFGLDKSECISSKTMEGGCDMNYEL</sequence>
<protein>
    <submittedName>
        <fullName evidence="1">Uncharacterized protein</fullName>
    </submittedName>
</protein>
<gene>
    <name evidence="1" type="ORF">GKZ28_25875</name>
</gene>
<evidence type="ECO:0000313" key="1">
    <source>
        <dbReference type="EMBL" id="MVX67084.1"/>
    </source>
</evidence>
<reference evidence="1" key="1">
    <citation type="submission" date="2019-12" db="EMBL/GenBank/DDBJ databases">
        <title>Microbes associate with the intestines of laboratory mice.</title>
        <authorList>
            <person name="Navarre W."/>
            <person name="Wong E."/>
        </authorList>
    </citation>
    <scope>NUCLEOTIDE SEQUENCE</scope>
    <source>
        <strain evidence="1">NM79_F5</strain>
    </source>
</reference>
<dbReference type="Proteomes" id="UP000656077">
    <property type="component" value="Unassembled WGS sequence"/>
</dbReference>
<dbReference type="EMBL" id="WSRQ01000091">
    <property type="protein sequence ID" value="MVX67084.1"/>
    <property type="molecule type" value="Genomic_DNA"/>
</dbReference>
<accession>A0A964RSK4</accession>
<dbReference type="AlphaFoldDB" id="A0A964RSK4"/>
<organism evidence="1 2">
    <name type="scientific">Clostridium chromiireducens</name>
    <dbReference type="NCBI Taxonomy" id="225345"/>
    <lineage>
        <taxon>Bacteria</taxon>
        <taxon>Bacillati</taxon>
        <taxon>Bacillota</taxon>
        <taxon>Clostridia</taxon>
        <taxon>Eubacteriales</taxon>
        <taxon>Clostridiaceae</taxon>
        <taxon>Clostridium</taxon>
    </lineage>
</organism>